<evidence type="ECO:0008006" key="4">
    <source>
        <dbReference type="Google" id="ProtNLM"/>
    </source>
</evidence>
<evidence type="ECO:0000313" key="3">
    <source>
        <dbReference type="Proteomes" id="UP000190961"/>
    </source>
</evidence>
<gene>
    <name evidence="2" type="ORF">SAMN05660236_0335</name>
</gene>
<dbReference type="STRING" id="688867.SAMN05660236_0335"/>
<dbReference type="EMBL" id="FUZU01000001">
    <property type="protein sequence ID" value="SKC41940.1"/>
    <property type="molecule type" value="Genomic_DNA"/>
</dbReference>
<proteinExistence type="predicted"/>
<feature type="signal peptide" evidence="1">
    <location>
        <begin position="1"/>
        <end position="18"/>
    </location>
</feature>
<dbReference type="AlphaFoldDB" id="A0A1T5IS15"/>
<evidence type="ECO:0000256" key="1">
    <source>
        <dbReference type="SAM" id="SignalP"/>
    </source>
</evidence>
<organism evidence="2 3">
    <name type="scientific">Ohtaekwangia koreensis</name>
    <dbReference type="NCBI Taxonomy" id="688867"/>
    <lineage>
        <taxon>Bacteria</taxon>
        <taxon>Pseudomonadati</taxon>
        <taxon>Bacteroidota</taxon>
        <taxon>Cytophagia</taxon>
        <taxon>Cytophagales</taxon>
        <taxon>Fulvivirgaceae</taxon>
        <taxon>Ohtaekwangia</taxon>
    </lineage>
</organism>
<name>A0A1T5IS15_9BACT</name>
<protein>
    <recommendedName>
        <fullName evidence="4">YceI-like domain-containing protein</fullName>
    </recommendedName>
</protein>
<feature type="chain" id="PRO_5010540703" description="YceI-like domain-containing protein" evidence="1">
    <location>
        <begin position="19"/>
        <end position="179"/>
    </location>
</feature>
<dbReference type="Proteomes" id="UP000190961">
    <property type="component" value="Unassembled WGS sequence"/>
</dbReference>
<keyword evidence="3" id="KW-1185">Reference proteome</keyword>
<accession>A0A1T5IS15</accession>
<reference evidence="2 3" key="1">
    <citation type="submission" date="2017-02" db="EMBL/GenBank/DDBJ databases">
        <authorList>
            <person name="Peterson S.W."/>
        </authorList>
    </citation>
    <scope>NUCLEOTIDE SEQUENCE [LARGE SCALE GENOMIC DNA]</scope>
    <source>
        <strain evidence="2 3">DSM 25262</strain>
    </source>
</reference>
<evidence type="ECO:0000313" key="2">
    <source>
        <dbReference type="EMBL" id="SKC41940.1"/>
    </source>
</evidence>
<dbReference type="RefSeq" id="WP_079684973.1">
    <property type="nucleotide sequence ID" value="NZ_FUZU01000001.1"/>
</dbReference>
<sequence length="179" mass="20252">MKKLLSVIFILVSVHAYSQSTFTGANECRIRILTDKKHYECITRHLEARINNSLERFEFVIPVESIRALNDSSDLAFIRRLAEGSGAIRINAELPGNQIDFSFLKTKPTTNLPGELVIGKLHFEEDVAFGGSMPADKLYFNFRFYLREGNRNLAQIDNENIIEIELAARGDKMVGLTSN</sequence>
<keyword evidence="1" id="KW-0732">Signal</keyword>